<evidence type="ECO:0000256" key="4">
    <source>
        <dbReference type="SAM" id="Coils"/>
    </source>
</evidence>
<feature type="coiled-coil region" evidence="4">
    <location>
        <begin position="210"/>
        <end position="245"/>
    </location>
</feature>
<feature type="region of interest" description="Disordered" evidence="5">
    <location>
        <begin position="1"/>
        <end position="23"/>
    </location>
</feature>
<keyword evidence="4" id="KW-0175">Coiled coil</keyword>
<keyword evidence="7" id="KW-1185">Reference proteome</keyword>
<dbReference type="PANTHER" id="PTHR13651">
    <property type="entry name" value="PROTEIN ABITRAM"/>
    <property type="match status" value="1"/>
</dbReference>
<dbReference type="GO" id="GO:0005634">
    <property type="term" value="C:nucleus"/>
    <property type="evidence" value="ECO:0007669"/>
    <property type="project" value="TreeGrafter"/>
</dbReference>
<dbReference type="GO" id="GO:0030425">
    <property type="term" value="C:dendrite"/>
    <property type="evidence" value="ECO:0007669"/>
    <property type="project" value="TreeGrafter"/>
</dbReference>
<dbReference type="InterPro" id="IPR033753">
    <property type="entry name" value="GCV_H/Fam206"/>
</dbReference>
<dbReference type="Gene3D" id="2.40.50.100">
    <property type="match status" value="1"/>
</dbReference>
<dbReference type="Pfam" id="PF01597">
    <property type="entry name" value="GCV_H"/>
    <property type="match status" value="1"/>
</dbReference>
<evidence type="ECO:0000256" key="5">
    <source>
        <dbReference type="SAM" id="MobiDB-lite"/>
    </source>
</evidence>
<dbReference type="GO" id="GO:0032433">
    <property type="term" value="C:filopodium tip"/>
    <property type="evidence" value="ECO:0007669"/>
    <property type="project" value="TreeGrafter"/>
</dbReference>
<organism evidence="6 7">
    <name type="scientific">Cotesia congregata</name>
    <name type="common">Parasitoid wasp</name>
    <name type="synonym">Apanteles congregatus</name>
    <dbReference type="NCBI Taxonomy" id="51543"/>
    <lineage>
        <taxon>Eukaryota</taxon>
        <taxon>Metazoa</taxon>
        <taxon>Ecdysozoa</taxon>
        <taxon>Arthropoda</taxon>
        <taxon>Hexapoda</taxon>
        <taxon>Insecta</taxon>
        <taxon>Pterygota</taxon>
        <taxon>Neoptera</taxon>
        <taxon>Endopterygota</taxon>
        <taxon>Hymenoptera</taxon>
        <taxon>Apocrita</taxon>
        <taxon>Ichneumonoidea</taxon>
        <taxon>Braconidae</taxon>
        <taxon>Microgastrinae</taxon>
        <taxon>Cotesia</taxon>
    </lineage>
</organism>
<dbReference type="GO" id="GO:0048813">
    <property type="term" value="P:dendrite morphogenesis"/>
    <property type="evidence" value="ECO:0007669"/>
    <property type="project" value="TreeGrafter"/>
</dbReference>
<accession>A0A8J2EDQ4</accession>
<dbReference type="GO" id="GO:0051015">
    <property type="term" value="F:actin filament binding"/>
    <property type="evidence" value="ECO:0007669"/>
    <property type="project" value="TreeGrafter"/>
</dbReference>
<evidence type="ECO:0000313" key="6">
    <source>
        <dbReference type="EMBL" id="CAG5076384.1"/>
    </source>
</evidence>
<dbReference type="GO" id="GO:0051489">
    <property type="term" value="P:regulation of filopodium assembly"/>
    <property type="evidence" value="ECO:0007669"/>
    <property type="project" value="TreeGrafter"/>
</dbReference>
<dbReference type="OrthoDB" id="48130at2759"/>
<evidence type="ECO:0000256" key="2">
    <source>
        <dbReference type="ARBA" id="ARBA00019325"/>
    </source>
</evidence>
<dbReference type="InterPro" id="IPR011053">
    <property type="entry name" value="Single_hybrid_motif"/>
</dbReference>
<protein>
    <recommendedName>
        <fullName evidence="2">Protein Abitram</fullName>
    </recommendedName>
    <alternativeName>
        <fullName evidence="3">Actin-binding transcription modulator</fullName>
    </alternativeName>
</protein>
<evidence type="ECO:0000256" key="3">
    <source>
        <dbReference type="ARBA" id="ARBA00030463"/>
    </source>
</evidence>
<name>A0A8J2EDQ4_COTCN</name>
<evidence type="ECO:0000256" key="1">
    <source>
        <dbReference type="ARBA" id="ARBA00010764"/>
    </source>
</evidence>
<sequence>MDDEKQDMEVEEEVDSGDDGFDFPPDDSVVNMLDEVDLSEELPCVTDRYFTPYYKIDAQKPNNDICIRIHSNRICMLSLAPSHPVLAKDSEIEKINFKVTEKLDRATNKVSGKAKHGAQPLQENSNICFITLANGETWPIKCCMIGKLVEINEALIDNPELIRKPPDRGGYLAIVLPNIKAHEGMKDKLLDEEGYKKAIAQREFNCNSNKNELNSDKKELNSEIKNELNFDKESINIKRDREEEEIPKREEKLQKC</sequence>
<dbReference type="GO" id="GO:0003785">
    <property type="term" value="F:actin monomer binding"/>
    <property type="evidence" value="ECO:0007669"/>
    <property type="project" value="TreeGrafter"/>
</dbReference>
<reference evidence="6" key="1">
    <citation type="submission" date="2021-04" db="EMBL/GenBank/DDBJ databases">
        <authorList>
            <person name="Chebbi M.A.C M."/>
        </authorList>
    </citation>
    <scope>NUCLEOTIDE SEQUENCE</scope>
</reference>
<proteinExistence type="inferred from homology"/>
<comment type="similarity">
    <text evidence="1">Belongs to the ABITRAM family.</text>
</comment>
<evidence type="ECO:0000313" key="7">
    <source>
        <dbReference type="Proteomes" id="UP000786811"/>
    </source>
</evidence>
<dbReference type="AlphaFoldDB" id="A0A8J2EDQ4"/>
<dbReference type="Proteomes" id="UP000786811">
    <property type="component" value="Unassembled WGS sequence"/>
</dbReference>
<dbReference type="PANTHER" id="PTHR13651:SF0">
    <property type="entry name" value="PROTEIN ABITRAM"/>
    <property type="match status" value="1"/>
</dbReference>
<dbReference type="SUPFAM" id="SSF51230">
    <property type="entry name" value="Single hybrid motif"/>
    <property type="match status" value="1"/>
</dbReference>
<dbReference type="EMBL" id="CAJNRD030001117">
    <property type="protein sequence ID" value="CAG5076384.1"/>
    <property type="molecule type" value="Genomic_DNA"/>
</dbReference>
<gene>
    <name evidence="6" type="ORF">HICCMSTLAB_LOCUS2172</name>
</gene>
<dbReference type="GO" id="GO:0030027">
    <property type="term" value="C:lamellipodium"/>
    <property type="evidence" value="ECO:0007669"/>
    <property type="project" value="TreeGrafter"/>
</dbReference>
<dbReference type="InterPro" id="IPR039169">
    <property type="entry name" value="Abitram"/>
</dbReference>
<comment type="caution">
    <text evidence="6">The sequence shown here is derived from an EMBL/GenBank/DDBJ whole genome shotgun (WGS) entry which is preliminary data.</text>
</comment>
<dbReference type="GO" id="GO:0030833">
    <property type="term" value="P:regulation of actin filament polymerization"/>
    <property type="evidence" value="ECO:0007669"/>
    <property type="project" value="TreeGrafter"/>
</dbReference>